<protein>
    <recommendedName>
        <fullName evidence="3">HipA-like C-terminal domain-containing protein</fullName>
    </recommendedName>
</protein>
<sequence length="291" mass="33864">MFEDISKWEHIGFGGKSTLEKEELRSPDNLTYLIKYPRSFAVGVSWEDITELIAAKIGRIYGLETMTVEIVVRHGKRGCLLRNFVEEQGCDMAEEGGALLSSLTSGYSLLQESSLNKMDLIKAGFQIVEEFDYWSQIKEDFISMLIFDILIGNQDRHPYNWSLLFFSSGYVKLSPIYDNGASLGFRFDDQSLQAYLDNPQKLDKYIKNTKVKAGLFEKKKVSAIDLLTYLSKYYPVEFDRNLIKIEAFDIPCYEDFICSLEYITRYQREWLLAIIPFRIKKIIEWARMLKE</sequence>
<accession>A0A5Q2N5F1</accession>
<dbReference type="KEGG" id="hcv:FTV88_2767"/>
<dbReference type="GO" id="GO:0016301">
    <property type="term" value="F:kinase activity"/>
    <property type="evidence" value="ECO:0007669"/>
    <property type="project" value="UniProtKB-KW"/>
</dbReference>
<keyword evidence="5" id="KW-1185">Reference proteome</keyword>
<gene>
    <name evidence="4" type="ORF">FTV88_2767</name>
</gene>
<keyword evidence="2" id="KW-0418">Kinase</keyword>
<organism evidence="4 5">
    <name type="scientific">Heliorestis convoluta</name>
    <dbReference type="NCBI Taxonomy" id="356322"/>
    <lineage>
        <taxon>Bacteria</taxon>
        <taxon>Bacillati</taxon>
        <taxon>Bacillota</taxon>
        <taxon>Clostridia</taxon>
        <taxon>Eubacteriales</taxon>
        <taxon>Heliobacteriaceae</taxon>
        <taxon>Heliorestis</taxon>
    </lineage>
</organism>
<reference evidence="5" key="1">
    <citation type="submission" date="2019-11" db="EMBL/GenBank/DDBJ databases">
        <title>Genome sequence of Heliorestis convoluta strain HH, an alkaliphilic and minimalistic phototrophic bacterium from a soda lake in Egypt.</title>
        <authorList>
            <person name="Dewey E.D."/>
            <person name="Stokes L.M."/>
            <person name="Burchell B.M."/>
            <person name="Shaffer K.N."/>
            <person name="Huntington A.M."/>
            <person name="Baker J.M."/>
            <person name="Nadendla S."/>
            <person name="Giglio M.G."/>
            <person name="Touchman J.W."/>
            <person name="Blankenship R.E."/>
            <person name="Madigan M.T."/>
            <person name="Sattley W.M."/>
        </authorList>
    </citation>
    <scope>NUCLEOTIDE SEQUENCE [LARGE SCALE GENOMIC DNA]</scope>
    <source>
        <strain evidence="5">HH</strain>
    </source>
</reference>
<evidence type="ECO:0000259" key="3">
    <source>
        <dbReference type="Pfam" id="PF07804"/>
    </source>
</evidence>
<name>A0A5Q2N5F1_9FIRM</name>
<dbReference type="AlphaFoldDB" id="A0A5Q2N5F1"/>
<keyword evidence="1" id="KW-0808">Transferase</keyword>
<dbReference type="Proteomes" id="UP000366051">
    <property type="component" value="Chromosome"/>
</dbReference>
<evidence type="ECO:0000313" key="4">
    <source>
        <dbReference type="EMBL" id="QGG48856.1"/>
    </source>
</evidence>
<dbReference type="InterPro" id="IPR012893">
    <property type="entry name" value="HipA-like_C"/>
</dbReference>
<dbReference type="EMBL" id="CP045875">
    <property type="protein sequence ID" value="QGG48856.1"/>
    <property type="molecule type" value="Genomic_DNA"/>
</dbReference>
<dbReference type="OrthoDB" id="9812605at2"/>
<dbReference type="RefSeq" id="WP_153725945.1">
    <property type="nucleotide sequence ID" value="NZ_CP045875.1"/>
</dbReference>
<evidence type="ECO:0000256" key="1">
    <source>
        <dbReference type="ARBA" id="ARBA00022679"/>
    </source>
</evidence>
<feature type="domain" description="HipA-like C-terminal" evidence="3">
    <location>
        <begin position="16"/>
        <end position="185"/>
    </location>
</feature>
<evidence type="ECO:0000256" key="2">
    <source>
        <dbReference type="ARBA" id="ARBA00022777"/>
    </source>
</evidence>
<dbReference type="Pfam" id="PF07804">
    <property type="entry name" value="HipA_C"/>
    <property type="match status" value="1"/>
</dbReference>
<dbReference type="Gene3D" id="1.10.1070.20">
    <property type="match status" value="1"/>
</dbReference>
<evidence type="ECO:0000313" key="5">
    <source>
        <dbReference type="Proteomes" id="UP000366051"/>
    </source>
</evidence>
<proteinExistence type="predicted"/>